<keyword evidence="1" id="KW-0472">Membrane</keyword>
<accession>A0A8S5TUX8</accession>
<sequence length="71" mass="7595">MSEPKHAQTPERIAWLTPDVRRWLYGIATALVPILVIYGVIESETAPMWIALVASVLGTGTALAHVPGGNS</sequence>
<dbReference type="Pfam" id="PF23809">
    <property type="entry name" value="Phage_holin_9"/>
    <property type="match status" value="1"/>
</dbReference>
<evidence type="ECO:0000313" key="2">
    <source>
        <dbReference type="EMBL" id="DAF86006.1"/>
    </source>
</evidence>
<keyword evidence="1" id="KW-1133">Transmembrane helix</keyword>
<feature type="transmembrane region" description="Helical" evidence="1">
    <location>
        <begin position="48"/>
        <end position="66"/>
    </location>
</feature>
<dbReference type="InterPro" id="IPR056390">
    <property type="entry name" value="Holin_phage"/>
</dbReference>
<reference evidence="2" key="1">
    <citation type="journal article" date="2021" name="Proc. Natl. Acad. Sci. U.S.A.">
        <title>A Catalog of Tens of Thousands of Viruses from Human Metagenomes Reveals Hidden Associations with Chronic Diseases.</title>
        <authorList>
            <person name="Tisza M.J."/>
            <person name="Buck C.B."/>
        </authorList>
    </citation>
    <scope>NUCLEOTIDE SEQUENCE</scope>
    <source>
        <strain evidence="2">CtHSY3</strain>
    </source>
</reference>
<evidence type="ECO:0000256" key="1">
    <source>
        <dbReference type="SAM" id="Phobius"/>
    </source>
</evidence>
<proteinExistence type="predicted"/>
<feature type="transmembrane region" description="Helical" evidence="1">
    <location>
        <begin position="23"/>
        <end position="41"/>
    </location>
</feature>
<dbReference type="EMBL" id="BK015934">
    <property type="protein sequence ID" value="DAF86006.1"/>
    <property type="molecule type" value="Genomic_DNA"/>
</dbReference>
<organism evidence="2">
    <name type="scientific">Siphoviridae sp. ctHSY3</name>
    <dbReference type="NCBI Taxonomy" id="2825421"/>
    <lineage>
        <taxon>Viruses</taxon>
        <taxon>Duplodnaviria</taxon>
        <taxon>Heunggongvirae</taxon>
        <taxon>Uroviricota</taxon>
        <taxon>Caudoviricetes</taxon>
    </lineage>
</organism>
<protein>
    <submittedName>
        <fullName evidence="2">Mycobacterial 2 TMS Phage Holin (M2 Hol) Family</fullName>
    </submittedName>
</protein>
<name>A0A8S5TUX8_9CAUD</name>
<keyword evidence="1" id="KW-0812">Transmembrane</keyword>